<dbReference type="Gene3D" id="3.40.50.150">
    <property type="entry name" value="Vaccinia Virus protein VP39"/>
    <property type="match status" value="1"/>
</dbReference>
<dbReference type="SUPFAM" id="SSF53335">
    <property type="entry name" value="S-adenosyl-L-methionine-dependent methyltransferases"/>
    <property type="match status" value="1"/>
</dbReference>
<organism evidence="1 2">
    <name type="scientific">Phytohabitans kaempferiae</name>
    <dbReference type="NCBI Taxonomy" id="1620943"/>
    <lineage>
        <taxon>Bacteria</taxon>
        <taxon>Bacillati</taxon>
        <taxon>Actinomycetota</taxon>
        <taxon>Actinomycetes</taxon>
        <taxon>Micromonosporales</taxon>
        <taxon>Micromonosporaceae</taxon>
    </lineage>
</organism>
<dbReference type="InterPro" id="IPR029063">
    <property type="entry name" value="SAM-dependent_MTases_sf"/>
</dbReference>
<gene>
    <name evidence="1" type="ORF">ACFFIA_25235</name>
</gene>
<comment type="caution">
    <text evidence="1">The sequence shown here is derived from an EMBL/GenBank/DDBJ whole genome shotgun (WGS) entry which is preliminary data.</text>
</comment>
<evidence type="ECO:0000313" key="1">
    <source>
        <dbReference type="EMBL" id="MFC0530951.1"/>
    </source>
</evidence>
<sequence length="158" mass="17732">MTDTDRRRMLAGSVLDPAWVEAVRATAGPYLFVADAVLLYLEPDQVEQAITLIAANFPGSLLAFDTGGHVMAESVNRNDVMRDMQVRMTWVCEDPAALEHLGMRLLDSRIFAQPQPVLRARMPLRFRALSLLMGVLFRRRVRAYRLNLFRAQVGSGDG</sequence>
<evidence type="ECO:0000313" key="2">
    <source>
        <dbReference type="Proteomes" id="UP001589867"/>
    </source>
</evidence>
<dbReference type="RefSeq" id="WP_377254515.1">
    <property type="nucleotide sequence ID" value="NZ_JBHLUH010000053.1"/>
</dbReference>
<dbReference type="Proteomes" id="UP001589867">
    <property type="component" value="Unassembled WGS sequence"/>
</dbReference>
<reference evidence="1 2" key="1">
    <citation type="submission" date="2024-09" db="EMBL/GenBank/DDBJ databases">
        <authorList>
            <person name="Sun Q."/>
            <person name="Mori K."/>
        </authorList>
    </citation>
    <scope>NUCLEOTIDE SEQUENCE [LARGE SCALE GENOMIC DNA]</scope>
    <source>
        <strain evidence="1 2">TBRC 3947</strain>
    </source>
</reference>
<protein>
    <submittedName>
        <fullName evidence="1">Uncharacterized protein</fullName>
    </submittedName>
</protein>
<accession>A0ABV6M8B0</accession>
<proteinExistence type="predicted"/>
<dbReference type="EMBL" id="JBHLUH010000053">
    <property type="protein sequence ID" value="MFC0530951.1"/>
    <property type="molecule type" value="Genomic_DNA"/>
</dbReference>
<name>A0ABV6M8B0_9ACTN</name>
<keyword evidence="2" id="KW-1185">Reference proteome</keyword>